<proteinExistence type="predicted"/>
<dbReference type="NCBIfam" id="TIGR03725">
    <property type="entry name" value="T6A_YeaZ"/>
    <property type="match status" value="1"/>
</dbReference>
<feature type="domain" description="Gcp-like" evidence="2">
    <location>
        <begin position="38"/>
        <end position="130"/>
    </location>
</feature>
<dbReference type="RefSeq" id="WP_202658243.1">
    <property type="nucleotide sequence ID" value="NZ_JAESVP010000001.1"/>
</dbReference>
<dbReference type="GO" id="GO:0002949">
    <property type="term" value="P:tRNA threonylcarbamoyladenosine modification"/>
    <property type="evidence" value="ECO:0007669"/>
    <property type="project" value="InterPro"/>
</dbReference>
<reference evidence="3" key="1">
    <citation type="submission" date="2021-01" db="EMBL/GenBank/DDBJ databases">
        <title>Genome seq and assembly of Tabrizicola sp. KVB23.</title>
        <authorList>
            <person name="Chhetri G."/>
        </authorList>
    </citation>
    <scope>NUCLEOTIDE SEQUENCE</scope>
    <source>
        <strain evidence="3">KVB23</strain>
    </source>
</reference>
<sequence length="203" mass="20288">MLPPKAILAFDTSAAHCAAALLSGGRAFLKSEAMDKGQAERLMPLLHELLAEGGIGWHDLAAIGVGTGPGNFTGVRISVAAARGLALGLGIPAIGVTRLEALAHGLPRPLTVAEDARRDEVYLQTFTADGPGPATLAPASALPAGALTGSAAPGGLPAAMPLAQAIAEIAAARLGTDQPRPAPFYLRGADAAPPSDPPPVILP</sequence>
<name>A0A8J7MQ69_9RHOB</name>
<dbReference type="Proteomes" id="UP000619033">
    <property type="component" value="Unassembled WGS sequence"/>
</dbReference>
<dbReference type="Pfam" id="PF00814">
    <property type="entry name" value="TsaD"/>
    <property type="match status" value="1"/>
</dbReference>
<dbReference type="AlphaFoldDB" id="A0A8J7MQ69"/>
<dbReference type="PANTHER" id="PTHR11735">
    <property type="entry name" value="TRNA N6-ADENOSINE THREONYLCARBAMOYLTRANSFERASE"/>
    <property type="match status" value="1"/>
</dbReference>
<keyword evidence="4" id="KW-1185">Reference proteome</keyword>
<dbReference type="Gene3D" id="3.30.420.40">
    <property type="match status" value="1"/>
</dbReference>
<dbReference type="SUPFAM" id="SSF53067">
    <property type="entry name" value="Actin-like ATPase domain"/>
    <property type="match status" value="1"/>
</dbReference>
<gene>
    <name evidence="3" type="primary">tsaB</name>
    <name evidence="3" type="ORF">JI744_02210</name>
</gene>
<accession>A0A8J7MQ69</accession>
<feature type="region of interest" description="Disordered" evidence="1">
    <location>
        <begin position="181"/>
        <end position="203"/>
    </location>
</feature>
<protein>
    <submittedName>
        <fullName evidence="3">tRNA (Adenosine(37)-N6)-threonylcarbamoyltransferase complex dimerization subunit type 1 TsaB</fullName>
    </submittedName>
</protein>
<dbReference type="EMBL" id="JAESVP010000001">
    <property type="protein sequence ID" value="MBL4926909.1"/>
    <property type="molecule type" value="Genomic_DNA"/>
</dbReference>
<evidence type="ECO:0000256" key="1">
    <source>
        <dbReference type="SAM" id="MobiDB-lite"/>
    </source>
</evidence>
<dbReference type="InterPro" id="IPR043129">
    <property type="entry name" value="ATPase_NBD"/>
</dbReference>
<evidence type="ECO:0000313" key="3">
    <source>
        <dbReference type="EMBL" id="MBL4926909.1"/>
    </source>
</evidence>
<dbReference type="InterPro" id="IPR022496">
    <property type="entry name" value="T6A_TsaB"/>
</dbReference>
<comment type="caution">
    <text evidence="3">The sequence shown here is derived from an EMBL/GenBank/DDBJ whole genome shotgun (WGS) entry which is preliminary data.</text>
</comment>
<dbReference type="CDD" id="cd24032">
    <property type="entry name" value="ASKHA_NBD_TsaB"/>
    <property type="match status" value="1"/>
</dbReference>
<evidence type="ECO:0000313" key="4">
    <source>
        <dbReference type="Proteomes" id="UP000619033"/>
    </source>
</evidence>
<organism evidence="3 4">
    <name type="scientific">Fuscibacter oryzae</name>
    <dbReference type="NCBI Taxonomy" id="2803939"/>
    <lineage>
        <taxon>Bacteria</taxon>
        <taxon>Pseudomonadati</taxon>
        <taxon>Pseudomonadota</taxon>
        <taxon>Alphaproteobacteria</taxon>
        <taxon>Rhodobacterales</taxon>
        <taxon>Paracoccaceae</taxon>
        <taxon>Fuscibacter</taxon>
    </lineage>
</organism>
<dbReference type="PANTHER" id="PTHR11735:SF11">
    <property type="entry name" value="TRNA THREONYLCARBAMOYLADENOSINE BIOSYNTHESIS PROTEIN TSAB"/>
    <property type="match status" value="1"/>
</dbReference>
<dbReference type="InterPro" id="IPR000905">
    <property type="entry name" value="Gcp-like_dom"/>
</dbReference>
<dbReference type="GO" id="GO:0005829">
    <property type="term" value="C:cytosol"/>
    <property type="evidence" value="ECO:0007669"/>
    <property type="project" value="TreeGrafter"/>
</dbReference>
<feature type="compositionally biased region" description="Pro residues" evidence="1">
    <location>
        <begin position="194"/>
        <end position="203"/>
    </location>
</feature>
<evidence type="ECO:0000259" key="2">
    <source>
        <dbReference type="Pfam" id="PF00814"/>
    </source>
</evidence>